<proteinExistence type="predicted"/>
<evidence type="ECO:0000313" key="2">
    <source>
        <dbReference type="EMBL" id="RQK74602.1"/>
    </source>
</evidence>
<dbReference type="AlphaFoldDB" id="A0A425AZ71"/>
<dbReference type="Proteomes" id="UP000283666">
    <property type="component" value="Unassembled WGS sequence"/>
</dbReference>
<organism evidence="2 3">
    <name type="scientific">Neisseria meningitidis</name>
    <dbReference type="NCBI Taxonomy" id="487"/>
    <lineage>
        <taxon>Bacteria</taxon>
        <taxon>Pseudomonadati</taxon>
        <taxon>Pseudomonadota</taxon>
        <taxon>Betaproteobacteria</taxon>
        <taxon>Neisseriales</taxon>
        <taxon>Neisseriaceae</taxon>
        <taxon>Neisseria</taxon>
    </lineage>
</organism>
<protein>
    <submittedName>
        <fullName evidence="2">Phage tail protein</fullName>
    </submittedName>
</protein>
<gene>
    <name evidence="2" type="ORF">COH52_13575</name>
</gene>
<evidence type="ECO:0000256" key="1">
    <source>
        <dbReference type="SAM" id="MobiDB-lite"/>
    </source>
</evidence>
<sequence>SERHSGRVTGDRRQHNWLFIRAKNHAAAIITNWYEGSCDWMAIGKAASGNAASSPIGPEIPETNEEPQRESGRTSTGPRNRRRRDGLLEALQD</sequence>
<comment type="caution">
    <text evidence="2">The sequence shown here is derived from an EMBL/GenBank/DDBJ whole genome shotgun (WGS) entry which is preliminary data.</text>
</comment>
<dbReference type="EMBL" id="NWZY01000091">
    <property type="protein sequence ID" value="RQK74602.1"/>
    <property type="molecule type" value="Genomic_DNA"/>
</dbReference>
<evidence type="ECO:0000313" key="3">
    <source>
        <dbReference type="Proteomes" id="UP000283666"/>
    </source>
</evidence>
<feature type="non-terminal residue" evidence="2">
    <location>
        <position position="1"/>
    </location>
</feature>
<reference evidence="2 3" key="1">
    <citation type="submission" date="2017-09" db="EMBL/GenBank/DDBJ databases">
        <title>Phenotypic and genotypic characterization of Colombian isolates of Neisseria meningitidis recovered from invasive disease.</title>
        <authorList>
            <person name="Duarte C."/>
            <person name="Gabastou J.M."/>
            <person name="Moreno J."/>
        </authorList>
    </citation>
    <scope>NUCLEOTIDE SEQUENCE [LARGE SCALE GENOMIC DNA]</scope>
    <source>
        <strain evidence="2 3">INS-Nm1012</strain>
    </source>
</reference>
<feature type="region of interest" description="Disordered" evidence="1">
    <location>
        <begin position="47"/>
        <end position="93"/>
    </location>
</feature>
<accession>A0A425AZ71</accession>
<name>A0A425AZ71_NEIME</name>